<protein>
    <submittedName>
        <fullName evidence="3">Uncharacterized protein</fullName>
    </submittedName>
</protein>
<dbReference type="KEGG" id="pgb:H744_2c1209"/>
<feature type="signal peptide" evidence="2">
    <location>
        <begin position="1"/>
        <end position="27"/>
    </location>
</feature>
<dbReference type="EMBL" id="CP005974">
    <property type="protein sequence ID" value="AJR07888.1"/>
    <property type="molecule type" value="Genomic_DNA"/>
</dbReference>
<feature type="region of interest" description="Disordered" evidence="1">
    <location>
        <begin position="33"/>
        <end position="82"/>
    </location>
</feature>
<evidence type="ECO:0000313" key="3">
    <source>
        <dbReference type="EMBL" id="AJR07888.1"/>
    </source>
</evidence>
<evidence type="ECO:0000256" key="1">
    <source>
        <dbReference type="SAM" id="MobiDB-lite"/>
    </source>
</evidence>
<proteinExistence type="predicted"/>
<keyword evidence="4" id="KW-1185">Reference proteome</keyword>
<feature type="chain" id="PRO_5002191874" evidence="2">
    <location>
        <begin position="28"/>
        <end position="162"/>
    </location>
</feature>
<gene>
    <name evidence="3" type="ORF">H744_2c1209</name>
</gene>
<dbReference type="Proteomes" id="UP000032303">
    <property type="component" value="Chromosome 2"/>
</dbReference>
<dbReference type="STRING" id="658445.H744_2c1209"/>
<dbReference type="HOGENOM" id="CLU_1633836_0_0_6"/>
<evidence type="ECO:0000256" key="2">
    <source>
        <dbReference type="SAM" id="SignalP"/>
    </source>
</evidence>
<dbReference type="PATRIC" id="fig|658445.3.peg.3099"/>
<dbReference type="AlphaFoldDB" id="A0A0C5WL40"/>
<feature type="compositionally biased region" description="Polar residues" evidence="1">
    <location>
        <begin position="37"/>
        <end position="58"/>
    </location>
</feature>
<name>A0A0C5WL40_9GAMM</name>
<keyword evidence="2" id="KW-0732">Signal</keyword>
<reference evidence="3 4" key="1">
    <citation type="submission" date="2013-05" db="EMBL/GenBank/DDBJ databases">
        <title>Complete genome sequence of the lipase-producing bacterium Photobacterium gaetbulicola Gung47.</title>
        <authorList>
            <person name="Kim Y.-O."/>
        </authorList>
    </citation>
    <scope>NUCLEOTIDE SEQUENCE [LARGE SCALE GENOMIC DNA]</scope>
    <source>
        <strain evidence="3 4">Gung47</strain>
    </source>
</reference>
<organism evidence="3 4">
    <name type="scientific">Photobacterium gaetbulicola Gung47</name>
    <dbReference type="NCBI Taxonomy" id="658445"/>
    <lineage>
        <taxon>Bacteria</taxon>
        <taxon>Pseudomonadati</taxon>
        <taxon>Pseudomonadota</taxon>
        <taxon>Gammaproteobacteria</taxon>
        <taxon>Vibrionales</taxon>
        <taxon>Vibrionaceae</taxon>
        <taxon>Photobacterium</taxon>
    </lineage>
</organism>
<accession>A0A0C5WL40</accession>
<evidence type="ECO:0000313" key="4">
    <source>
        <dbReference type="Proteomes" id="UP000032303"/>
    </source>
</evidence>
<sequence>MTLRRPYNLLALLLVLITSLIINPVFAMPGHPIPADTDSSAPHQTRENSQARQASTAHHPTDGHAGHHAPVPAESSVDSHANHQAPLHCENCNDKTMTDGSHCDNNGDTNHCKSCNSSHCQYSALPIFYLSQPAFSDQAAPLRLLVSTPISRIENSLRPPIH</sequence>